<gene>
    <name evidence="2" type="ORF">mMyoMyo1_010899</name>
</gene>
<protein>
    <submittedName>
        <fullName evidence="2">Uncharacterized protein</fullName>
    </submittedName>
</protein>
<sequence length="185" mass="19597">MPGPRHLPSPLRESEVPLPHVLPPGVQNSVLPRCDLQPCYPTRPCRASCPRGPPQAVPLLQRGCGGQAWCRGSHRSLGVWLLLVSRGGAVLPMPLPTSVGSKQATRRETSVTLYFQQVSGCWGHGESEQASASHPPRGDVQGQELARGCWMPSAMGRGGVAQSRQAWAGPSGTPGPPGERSGHVQ</sequence>
<evidence type="ECO:0000313" key="2">
    <source>
        <dbReference type="EMBL" id="KAF6271117.1"/>
    </source>
</evidence>
<proteinExistence type="predicted"/>
<dbReference type="AlphaFoldDB" id="A0A7J7R501"/>
<feature type="region of interest" description="Disordered" evidence="1">
    <location>
        <begin position="151"/>
        <end position="185"/>
    </location>
</feature>
<dbReference type="Proteomes" id="UP000527355">
    <property type="component" value="Unassembled WGS sequence"/>
</dbReference>
<organism evidence="2 3">
    <name type="scientific">Myotis myotis</name>
    <name type="common">Greater mouse-eared bat</name>
    <name type="synonym">Vespertilio myotis</name>
    <dbReference type="NCBI Taxonomy" id="51298"/>
    <lineage>
        <taxon>Eukaryota</taxon>
        <taxon>Metazoa</taxon>
        <taxon>Chordata</taxon>
        <taxon>Craniata</taxon>
        <taxon>Vertebrata</taxon>
        <taxon>Euteleostomi</taxon>
        <taxon>Mammalia</taxon>
        <taxon>Eutheria</taxon>
        <taxon>Laurasiatheria</taxon>
        <taxon>Chiroptera</taxon>
        <taxon>Yangochiroptera</taxon>
        <taxon>Vespertilionidae</taxon>
        <taxon>Myotis</taxon>
    </lineage>
</organism>
<dbReference type="EMBL" id="JABWUV010000037">
    <property type="protein sequence ID" value="KAF6271117.1"/>
    <property type="molecule type" value="Genomic_DNA"/>
</dbReference>
<evidence type="ECO:0000256" key="1">
    <source>
        <dbReference type="SAM" id="MobiDB-lite"/>
    </source>
</evidence>
<comment type="caution">
    <text evidence="2">The sequence shown here is derived from an EMBL/GenBank/DDBJ whole genome shotgun (WGS) entry which is preliminary data.</text>
</comment>
<name>A0A7J7R501_MYOMY</name>
<feature type="region of interest" description="Disordered" evidence="1">
    <location>
        <begin position="125"/>
        <end position="144"/>
    </location>
</feature>
<evidence type="ECO:0000313" key="3">
    <source>
        <dbReference type="Proteomes" id="UP000527355"/>
    </source>
</evidence>
<accession>A0A7J7R501</accession>
<keyword evidence="3" id="KW-1185">Reference proteome</keyword>
<reference evidence="2 3" key="1">
    <citation type="journal article" date="2020" name="Nature">
        <title>Six reference-quality genomes reveal evolution of bat adaptations.</title>
        <authorList>
            <person name="Jebb D."/>
            <person name="Huang Z."/>
            <person name="Pippel M."/>
            <person name="Hughes G.M."/>
            <person name="Lavrichenko K."/>
            <person name="Devanna P."/>
            <person name="Winkler S."/>
            <person name="Jermiin L.S."/>
            <person name="Skirmuntt E.C."/>
            <person name="Katzourakis A."/>
            <person name="Burkitt-Gray L."/>
            <person name="Ray D.A."/>
            <person name="Sullivan K.A.M."/>
            <person name="Roscito J.G."/>
            <person name="Kirilenko B.M."/>
            <person name="Davalos L.M."/>
            <person name="Corthals A.P."/>
            <person name="Power M.L."/>
            <person name="Jones G."/>
            <person name="Ransome R.D."/>
            <person name="Dechmann D.K.N."/>
            <person name="Locatelli A.G."/>
            <person name="Puechmaille S.J."/>
            <person name="Fedrigo O."/>
            <person name="Jarvis E.D."/>
            <person name="Hiller M."/>
            <person name="Vernes S.C."/>
            <person name="Myers E.W."/>
            <person name="Teeling E.C."/>
        </authorList>
    </citation>
    <scope>NUCLEOTIDE SEQUENCE [LARGE SCALE GENOMIC DNA]</scope>
    <source>
        <strain evidence="2">MMyoMyo1</strain>
        <tissue evidence="2">Flight muscle</tissue>
    </source>
</reference>